<reference evidence="3" key="1">
    <citation type="journal article" date="2021" name="PeerJ">
        <title>Extensive microbial diversity within the chicken gut microbiome revealed by metagenomics and culture.</title>
        <authorList>
            <person name="Gilroy R."/>
            <person name="Ravi A."/>
            <person name="Getino M."/>
            <person name="Pursley I."/>
            <person name="Horton D.L."/>
            <person name="Alikhan N.F."/>
            <person name="Baker D."/>
            <person name="Gharbi K."/>
            <person name="Hall N."/>
            <person name="Watson M."/>
            <person name="Adriaenssens E.M."/>
            <person name="Foster-Nyarko E."/>
            <person name="Jarju S."/>
            <person name="Secka A."/>
            <person name="Antonio M."/>
            <person name="Oren A."/>
            <person name="Chaudhuri R.R."/>
            <person name="La Ragione R."/>
            <person name="Hildebrand F."/>
            <person name="Pallen M.J."/>
        </authorList>
    </citation>
    <scope>NUCLEOTIDE SEQUENCE</scope>
    <source>
        <strain evidence="3">ChiGjej1B1-98</strain>
    </source>
</reference>
<feature type="transmembrane region" description="Helical" evidence="1">
    <location>
        <begin position="40"/>
        <end position="73"/>
    </location>
</feature>
<evidence type="ECO:0000256" key="1">
    <source>
        <dbReference type="SAM" id="Phobius"/>
    </source>
</evidence>
<feature type="transmembrane region" description="Helical" evidence="1">
    <location>
        <begin position="85"/>
        <end position="112"/>
    </location>
</feature>
<accession>A0A9D1YTN9</accession>
<keyword evidence="1" id="KW-0472">Membrane</keyword>
<gene>
    <name evidence="3" type="ORF">H9830_01485</name>
</gene>
<dbReference type="Pfam" id="PF13828">
    <property type="entry name" value="DUF4190"/>
    <property type="match status" value="1"/>
</dbReference>
<keyword evidence="1" id="KW-0812">Transmembrane</keyword>
<dbReference type="InterPro" id="IPR025241">
    <property type="entry name" value="DUF4190"/>
</dbReference>
<dbReference type="Proteomes" id="UP000824005">
    <property type="component" value="Unassembled WGS sequence"/>
</dbReference>
<reference evidence="3" key="2">
    <citation type="submission" date="2021-04" db="EMBL/GenBank/DDBJ databases">
        <authorList>
            <person name="Gilroy R."/>
        </authorList>
    </citation>
    <scope>NUCLEOTIDE SEQUENCE</scope>
    <source>
        <strain evidence="3">ChiGjej1B1-98</strain>
    </source>
</reference>
<name>A0A9D1YTN9_9MICO</name>
<protein>
    <submittedName>
        <fullName evidence="3">DUF4190 domain-containing protein</fullName>
    </submittedName>
</protein>
<dbReference type="EMBL" id="DXDC01000038">
    <property type="protein sequence ID" value="HIY64932.1"/>
    <property type="molecule type" value="Genomic_DNA"/>
</dbReference>
<proteinExistence type="predicted"/>
<dbReference type="AlphaFoldDB" id="A0A9D1YTN9"/>
<comment type="caution">
    <text evidence="3">The sequence shown here is derived from an EMBL/GenBank/DDBJ whole genome shotgun (WGS) entry which is preliminary data.</text>
</comment>
<evidence type="ECO:0000313" key="4">
    <source>
        <dbReference type="Proteomes" id="UP000824005"/>
    </source>
</evidence>
<evidence type="ECO:0000313" key="3">
    <source>
        <dbReference type="EMBL" id="HIY64932.1"/>
    </source>
</evidence>
<evidence type="ECO:0000259" key="2">
    <source>
        <dbReference type="Pfam" id="PF13828"/>
    </source>
</evidence>
<feature type="domain" description="DUF4190" evidence="2">
    <location>
        <begin position="41"/>
        <end position="102"/>
    </location>
</feature>
<sequence length="117" mass="12300">MSLYPSAPVRPSAAAAGAWANPRQVVDFTEPGYEKRPTNVLAFFSIIAAASAWFLTGPLGSGAGLVLGFMSLSQMKRREEDGRELAMIAIVFSAVSVVVGIALLISFVAMVINSPVV</sequence>
<organism evidence="3 4">
    <name type="scientific">Candidatus Agrococcus pullicola</name>
    <dbReference type="NCBI Taxonomy" id="2838429"/>
    <lineage>
        <taxon>Bacteria</taxon>
        <taxon>Bacillati</taxon>
        <taxon>Actinomycetota</taxon>
        <taxon>Actinomycetes</taxon>
        <taxon>Micrococcales</taxon>
        <taxon>Microbacteriaceae</taxon>
        <taxon>Agrococcus</taxon>
    </lineage>
</organism>
<keyword evidence="1" id="KW-1133">Transmembrane helix</keyword>